<evidence type="ECO:0000256" key="1">
    <source>
        <dbReference type="SAM" id="Phobius"/>
    </source>
</evidence>
<keyword evidence="2" id="KW-0496">Mitochondrion</keyword>
<protein>
    <submittedName>
        <fullName evidence="2">Uncharacterized protein</fullName>
    </submittedName>
</protein>
<feature type="transmembrane region" description="Helical" evidence="1">
    <location>
        <begin position="88"/>
        <end position="110"/>
    </location>
</feature>
<keyword evidence="1" id="KW-0812">Transmembrane</keyword>
<evidence type="ECO:0000313" key="3">
    <source>
        <dbReference type="Proteomes" id="UP000290189"/>
    </source>
</evidence>
<dbReference type="AlphaFoldDB" id="A0A3P3Y688"/>
<geneLocation type="mitochondrion" evidence="2"/>
<name>A0A3P3Y688_PLABS</name>
<keyword evidence="1" id="KW-0472">Membrane</keyword>
<proteinExistence type="predicted"/>
<evidence type="ECO:0000313" key="2">
    <source>
        <dbReference type="EMBL" id="SPQ95490.1"/>
    </source>
</evidence>
<reference evidence="2 3" key="1">
    <citation type="submission" date="2018-03" db="EMBL/GenBank/DDBJ databases">
        <authorList>
            <person name="Fogelqvist J."/>
        </authorList>
    </citation>
    <scope>NUCLEOTIDE SEQUENCE [LARGE SCALE GENOMIC DNA]</scope>
</reference>
<accession>A0A3P3Y688</accession>
<dbReference type="Proteomes" id="UP000290189">
    <property type="component" value="Unassembled WGS sequence"/>
</dbReference>
<feature type="transmembrane region" description="Helical" evidence="1">
    <location>
        <begin position="47"/>
        <end position="68"/>
    </location>
</feature>
<dbReference type="EMBL" id="OVEO01000004">
    <property type="protein sequence ID" value="SPQ95490.1"/>
    <property type="molecule type" value="Genomic_DNA"/>
</dbReference>
<keyword evidence="1" id="KW-1133">Transmembrane helix</keyword>
<sequence length="113" mass="11942">MHAATPVQNIREDVSVFWTDERVCVSIAGAHCTKRERRNEVATMGSPLHAGAIAAVAVCLMACAGASIVAMQTAPALTPIPINVTDALISSIVIGVFMLVLSLLILRAFIRSK</sequence>
<organism evidence="2 3">
    <name type="scientific">Plasmodiophora brassicae</name>
    <name type="common">Clubroot disease agent</name>
    <dbReference type="NCBI Taxonomy" id="37360"/>
    <lineage>
        <taxon>Eukaryota</taxon>
        <taxon>Sar</taxon>
        <taxon>Rhizaria</taxon>
        <taxon>Endomyxa</taxon>
        <taxon>Phytomyxea</taxon>
        <taxon>Plasmodiophorida</taxon>
        <taxon>Plasmodiophoridae</taxon>
        <taxon>Plasmodiophora</taxon>
    </lineage>
</organism>
<gene>
    <name evidence="2" type="ORF">PLBR_LOCUS2705</name>
</gene>